<gene>
    <name evidence="1" type="ORF">GCM10009579_63560</name>
</gene>
<dbReference type="Proteomes" id="UP001500282">
    <property type="component" value="Unassembled WGS sequence"/>
</dbReference>
<evidence type="ECO:0000313" key="2">
    <source>
        <dbReference type="Proteomes" id="UP001500282"/>
    </source>
</evidence>
<evidence type="ECO:0000313" key="1">
    <source>
        <dbReference type="EMBL" id="GAA1290360.1"/>
    </source>
</evidence>
<dbReference type="EMBL" id="BAAAIH010000045">
    <property type="protein sequence ID" value="GAA1290360.1"/>
    <property type="molecule type" value="Genomic_DNA"/>
</dbReference>
<organism evidence="1 2">
    <name type="scientific">Streptomyces javensis</name>
    <dbReference type="NCBI Taxonomy" id="114698"/>
    <lineage>
        <taxon>Bacteria</taxon>
        <taxon>Bacillati</taxon>
        <taxon>Actinomycetota</taxon>
        <taxon>Actinomycetes</taxon>
        <taxon>Kitasatosporales</taxon>
        <taxon>Streptomycetaceae</taxon>
        <taxon>Streptomyces</taxon>
        <taxon>Streptomyces violaceusniger group</taxon>
    </lineage>
</organism>
<comment type="caution">
    <text evidence="1">The sequence shown here is derived from an EMBL/GenBank/DDBJ whole genome shotgun (WGS) entry which is preliminary data.</text>
</comment>
<reference evidence="2" key="1">
    <citation type="journal article" date="2019" name="Int. J. Syst. Evol. Microbiol.">
        <title>The Global Catalogue of Microorganisms (GCM) 10K type strain sequencing project: providing services to taxonomists for standard genome sequencing and annotation.</title>
        <authorList>
            <consortium name="The Broad Institute Genomics Platform"/>
            <consortium name="The Broad Institute Genome Sequencing Center for Infectious Disease"/>
            <person name="Wu L."/>
            <person name="Ma J."/>
        </authorList>
    </citation>
    <scope>NUCLEOTIDE SEQUENCE [LARGE SCALE GENOMIC DNA]</scope>
    <source>
        <strain evidence="2">JCM 11448</strain>
    </source>
</reference>
<proteinExistence type="predicted"/>
<keyword evidence="2" id="KW-1185">Reference proteome</keyword>
<sequence>MSKRFRLAPSEAFRTVDVARAVRGGPWAPGRSLAAFRSCETLGSGLLPERMSVLVRGQLRLPGTVRLAPSSRWRRE</sequence>
<accession>A0ABP4HVD9</accession>
<name>A0ABP4HVD9_9ACTN</name>
<protein>
    <submittedName>
        <fullName evidence="1">Uncharacterized protein</fullName>
    </submittedName>
</protein>